<keyword evidence="1" id="KW-0175">Coiled coil</keyword>
<feature type="non-terminal residue" evidence="2">
    <location>
        <position position="1"/>
    </location>
</feature>
<keyword evidence="3" id="KW-1185">Reference proteome</keyword>
<dbReference type="Proteomes" id="UP001171945">
    <property type="component" value="Unassembled WGS sequence"/>
</dbReference>
<evidence type="ECO:0000313" key="3">
    <source>
        <dbReference type="Proteomes" id="UP001171945"/>
    </source>
</evidence>
<accession>A0ABT7VU39</accession>
<name>A0ABT7VU39_9GAMM</name>
<gene>
    <name evidence="2" type="ORF">QUF54_06900</name>
</gene>
<reference evidence="2" key="1">
    <citation type="submission" date="2023-06" db="EMBL/GenBank/DDBJ databases">
        <title>Uncultivated large filamentous bacteria from sulfidic sediments reveal new species and different genomic features in energy metabolism and defense.</title>
        <authorList>
            <person name="Fonseca A."/>
        </authorList>
    </citation>
    <scope>NUCLEOTIDE SEQUENCE</scope>
    <source>
        <strain evidence="2">HSG4</strain>
    </source>
</reference>
<feature type="coiled-coil region" evidence="1">
    <location>
        <begin position="56"/>
        <end position="83"/>
    </location>
</feature>
<evidence type="ECO:0000256" key="1">
    <source>
        <dbReference type="SAM" id="Coils"/>
    </source>
</evidence>
<sequence length="147" mass="17106">LNKQIDSLDMMEKMLCLQRCMEKALTQYQQDYPKALCPLLVTFSELKSLISIEDIANMLSQTVRETKKQLAQCRRELKHYQDLGTYQKRYGSETLCWLIIKLRQLGFTTKEISQKIGKSESAIRQDVSRCRKKGLPDAEQHCKKACL</sequence>
<protein>
    <submittedName>
        <fullName evidence="2">Helix-turn-helix domain-containing protein</fullName>
    </submittedName>
</protein>
<proteinExistence type="predicted"/>
<dbReference type="EMBL" id="JAUCGM010000428">
    <property type="protein sequence ID" value="MDM8563063.1"/>
    <property type="molecule type" value="Genomic_DNA"/>
</dbReference>
<organism evidence="2 3">
    <name type="scientific">Candidatus Marithioploca araucensis</name>
    <dbReference type="NCBI Taxonomy" id="70273"/>
    <lineage>
        <taxon>Bacteria</taxon>
        <taxon>Pseudomonadati</taxon>
        <taxon>Pseudomonadota</taxon>
        <taxon>Gammaproteobacteria</taxon>
        <taxon>Thiotrichales</taxon>
        <taxon>Thiotrichaceae</taxon>
        <taxon>Candidatus Marithioploca</taxon>
    </lineage>
</organism>
<comment type="caution">
    <text evidence="2">The sequence shown here is derived from an EMBL/GenBank/DDBJ whole genome shotgun (WGS) entry which is preliminary data.</text>
</comment>
<evidence type="ECO:0000313" key="2">
    <source>
        <dbReference type="EMBL" id="MDM8563063.1"/>
    </source>
</evidence>